<evidence type="ECO:0000313" key="1">
    <source>
        <dbReference type="EMBL" id="TNJ27672.1"/>
    </source>
</evidence>
<comment type="caution">
    <text evidence="1">The sequence shown here is derived from an EMBL/GenBank/DDBJ whole genome shotgun (WGS) entry which is preliminary data.</text>
</comment>
<organism evidence="1 2">
    <name type="scientific">Giardia muris</name>
    <dbReference type="NCBI Taxonomy" id="5742"/>
    <lineage>
        <taxon>Eukaryota</taxon>
        <taxon>Metamonada</taxon>
        <taxon>Diplomonadida</taxon>
        <taxon>Hexamitidae</taxon>
        <taxon>Giardiinae</taxon>
        <taxon>Giardia</taxon>
    </lineage>
</organism>
<dbReference type="OrthoDB" id="10250838at2759"/>
<protein>
    <submittedName>
        <fullName evidence="1">Uncharacterized protein</fullName>
    </submittedName>
</protein>
<name>A0A4Z1SPC2_GIAMU</name>
<dbReference type="AlphaFoldDB" id="A0A4Z1SPC2"/>
<evidence type="ECO:0000313" key="2">
    <source>
        <dbReference type="Proteomes" id="UP000315496"/>
    </source>
</evidence>
<dbReference type="VEuPathDB" id="GiardiaDB:GMRT_16213"/>
<accession>A0A4Z1SPC2</accession>
<dbReference type="Proteomes" id="UP000315496">
    <property type="component" value="Chromosome 3"/>
</dbReference>
<proteinExistence type="predicted"/>
<sequence length="726" mass="79901">MTDVAEPPAAAYYVASTALFSGLAYLISHGTATQLQYALELASEALDPSLRILACNLQVTYEHSFRALSTVNLVEGAFMAVSQRVMSDPASKLLALEFVRQSHRHVSSLLIVGALVPNIHWPLSLPLSNVVVYITPFSSLKSAAGSSLAKILYSLASLLYFGGGSLERFGLSQVRQASITSLRRALHIDSLTPPQRESSRSMLWAVAVVYAYHIIANIPADGLQRVERAFTCLLEYVLTGTIQDPDINVEPLPVCAFSVLSKYQEVFDSNQLIHTRAFAMYRIDASEARVVEEINQWQQSPEGKMAETAYLQGQTITIARTKIRRHGSDKGRSHSIQVPEFSLRTFQDNKDSDETYTSDSYSMGAIFSDVDILQKHMGPDFCTTLRVTFYGLLVYLLDDSAASVKLGAVDVCNEVFAHIEGGITSLQGLVADDGDNDIPCILAEAHILKEIMYALGALLADPMVPLSKALSPYSRQAKSISAVELLNDAKISKEACKTLSPQTIARRHLSFMYLDNIFRGLFLQLKYARDLGDEYVPALFGAYLPRTAVFAGPNNFSTLGRFKDFQLQGGSSHEARAVSTDLIRKEIREGVEEIVCILRLLGEEYAAGDPSIKSWCVLSSFILGSRPLLCEILYNPFTSLRNLRHSLSIEANSSGLPDNETIRKFLTDELHGMVIEELQKATICEDVRLGFLWGFLPILGMAPPSTFPSTTSPLLPNRNDLQALAS</sequence>
<gene>
    <name evidence="1" type="ORF">GMRT_16213</name>
</gene>
<dbReference type="EMBL" id="VDLU01000003">
    <property type="protein sequence ID" value="TNJ27672.1"/>
    <property type="molecule type" value="Genomic_DNA"/>
</dbReference>
<reference evidence="1 2" key="1">
    <citation type="submission" date="2019-05" db="EMBL/GenBank/DDBJ databases">
        <title>The compact genome of Giardia muris reveals important steps in the evolution of intestinal protozoan parasites.</title>
        <authorList>
            <person name="Xu F."/>
            <person name="Jimenez-Gonzalez A."/>
            <person name="Einarsson E."/>
            <person name="Astvaldsson A."/>
            <person name="Peirasmaki D."/>
            <person name="Eckmann L."/>
            <person name="Andersson J.O."/>
            <person name="Svard S.G."/>
            <person name="Jerlstrom-Hultqvist J."/>
        </authorList>
    </citation>
    <scope>NUCLEOTIDE SEQUENCE [LARGE SCALE GENOMIC DNA]</scope>
    <source>
        <strain evidence="1 2">Roberts-Thomson</strain>
    </source>
</reference>
<keyword evidence="2" id="KW-1185">Reference proteome</keyword>